<comment type="similarity">
    <text evidence="2">Belongs to the Fur family.</text>
</comment>
<evidence type="ECO:0000256" key="10">
    <source>
        <dbReference type="ARBA" id="ARBA00023125"/>
    </source>
</evidence>
<evidence type="ECO:0000256" key="5">
    <source>
        <dbReference type="ARBA" id="ARBA00022490"/>
    </source>
</evidence>
<gene>
    <name evidence="13" type="ORF">IAB88_01230</name>
</gene>
<dbReference type="Gene3D" id="3.30.1490.190">
    <property type="match status" value="1"/>
</dbReference>
<proteinExistence type="inferred from homology"/>
<dbReference type="InterPro" id="IPR043135">
    <property type="entry name" value="Fur_C"/>
</dbReference>
<dbReference type="GO" id="GO:0003700">
    <property type="term" value="F:DNA-binding transcription factor activity"/>
    <property type="evidence" value="ECO:0007669"/>
    <property type="project" value="InterPro"/>
</dbReference>
<keyword evidence="6" id="KW-0678">Repressor</keyword>
<dbReference type="GO" id="GO:0000976">
    <property type="term" value="F:transcription cis-regulatory region binding"/>
    <property type="evidence" value="ECO:0007669"/>
    <property type="project" value="TreeGrafter"/>
</dbReference>
<reference evidence="13" key="2">
    <citation type="journal article" date="2021" name="PeerJ">
        <title>Extensive microbial diversity within the chicken gut microbiome revealed by metagenomics and culture.</title>
        <authorList>
            <person name="Gilroy R."/>
            <person name="Ravi A."/>
            <person name="Getino M."/>
            <person name="Pursley I."/>
            <person name="Horton D.L."/>
            <person name="Alikhan N.F."/>
            <person name="Baker D."/>
            <person name="Gharbi K."/>
            <person name="Hall N."/>
            <person name="Watson M."/>
            <person name="Adriaenssens E.M."/>
            <person name="Foster-Nyarko E."/>
            <person name="Jarju S."/>
            <person name="Secka A."/>
            <person name="Antonio M."/>
            <person name="Oren A."/>
            <person name="Chaudhuri R.R."/>
            <person name="La Ragione R."/>
            <person name="Hildebrand F."/>
            <person name="Pallen M.J."/>
        </authorList>
    </citation>
    <scope>NUCLEOTIDE SEQUENCE</scope>
    <source>
        <strain evidence="13">6919</strain>
    </source>
</reference>
<dbReference type="Proteomes" id="UP000823598">
    <property type="component" value="Unassembled WGS sequence"/>
</dbReference>
<evidence type="ECO:0000256" key="1">
    <source>
        <dbReference type="ARBA" id="ARBA00004496"/>
    </source>
</evidence>
<evidence type="ECO:0000256" key="2">
    <source>
        <dbReference type="ARBA" id="ARBA00007957"/>
    </source>
</evidence>
<dbReference type="SUPFAM" id="SSF46785">
    <property type="entry name" value="Winged helix' DNA-binding domain"/>
    <property type="match status" value="1"/>
</dbReference>
<dbReference type="CDD" id="cd07153">
    <property type="entry name" value="Fur_like"/>
    <property type="match status" value="1"/>
</dbReference>
<evidence type="ECO:0000313" key="14">
    <source>
        <dbReference type="Proteomes" id="UP000823598"/>
    </source>
</evidence>
<keyword evidence="11" id="KW-0804">Transcription</keyword>
<keyword evidence="9" id="KW-0805">Transcription regulation</keyword>
<dbReference type="GO" id="GO:0045892">
    <property type="term" value="P:negative regulation of DNA-templated transcription"/>
    <property type="evidence" value="ECO:0007669"/>
    <property type="project" value="TreeGrafter"/>
</dbReference>
<keyword evidence="7 12" id="KW-0479">Metal-binding</keyword>
<dbReference type="InterPro" id="IPR036388">
    <property type="entry name" value="WH-like_DNA-bd_sf"/>
</dbReference>
<evidence type="ECO:0000256" key="7">
    <source>
        <dbReference type="ARBA" id="ARBA00022723"/>
    </source>
</evidence>
<evidence type="ECO:0000256" key="8">
    <source>
        <dbReference type="ARBA" id="ARBA00022833"/>
    </source>
</evidence>
<dbReference type="GO" id="GO:0008270">
    <property type="term" value="F:zinc ion binding"/>
    <property type="evidence" value="ECO:0007669"/>
    <property type="project" value="TreeGrafter"/>
</dbReference>
<name>A0A9D9IN79_9BACT</name>
<comment type="subunit">
    <text evidence="3">Homodimer.</text>
</comment>
<comment type="caution">
    <text evidence="13">The sequence shown here is derived from an EMBL/GenBank/DDBJ whole genome shotgun (WGS) entry which is preliminary data.</text>
</comment>
<comment type="subcellular location">
    <subcellularLocation>
        <location evidence="1">Cytoplasm</location>
    </subcellularLocation>
</comment>
<evidence type="ECO:0000313" key="13">
    <source>
        <dbReference type="EMBL" id="MBO8475597.1"/>
    </source>
</evidence>
<sequence length="167" mass="19544">MSEDKALVAARTKLTEFLDSRKLRKTPERFAILDLVFSHNDHFRIETLYQEMEARSYHVSRSTVYNTMELFCECGVARKLQFGSQLSLYEKVVGYLGNHHHLICTECGKIREVKDTELMSNIEKHKYGKFNSSYFTLYVYGICSACVRKKKSKIKSNQIKNIKNRKL</sequence>
<evidence type="ECO:0000256" key="11">
    <source>
        <dbReference type="ARBA" id="ARBA00023163"/>
    </source>
</evidence>
<dbReference type="GO" id="GO:1900376">
    <property type="term" value="P:regulation of secondary metabolite biosynthetic process"/>
    <property type="evidence" value="ECO:0007669"/>
    <property type="project" value="TreeGrafter"/>
</dbReference>
<accession>A0A9D9IN79</accession>
<dbReference type="InterPro" id="IPR036390">
    <property type="entry name" value="WH_DNA-bd_sf"/>
</dbReference>
<dbReference type="PANTHER" id="PTHR33202:SF2">
    <property type="entry name" value="FERRIC UPTAKE REGULATION PROTEIN"/>
    <property type="match status" value="1"/>
</dbReference>
<comment type="cofactor">
    <cofactor evidence="12">
        <name>Zn(2+)</name>
        <dbReference type="ChEBI" id="CHEBI:29105"/>
    </cofactor>
    <text evidence="12">Binds 1 zinc ion per subunit.</text>
</comment>
<reference evidence="13" key="1">
    <citation type="submission" date="2020-10" db="EMBL/GenBank/DDBJ databases">
        <authorList>
            <person name="Gilroy R."/>
        </authorList>
    </citation>
    <scope>NUCLEOTIDE SEQUENCE</scope>
    <source>
        <strain evidence="13">6919</strain>
    </source>
</reference>
<evidence type="ECO:0000256" key="6">
    <source>
        <dbReference type="ARBA" id="ARBA00022491"/>
    </source>
</evidence>
<dbReference type="GO" id="GO:0005829">
    <property type="term" value="C:cytosol"/>
    <property type="evidence" value="ECO:0007669"/>
    <property type="project" value="TreeGrafter"/>
</dbReference>
<evidence type="ECO:0000256" key="12">
    <source>
        <dbReference type="PIRSR" id="PIRSR602481-1"/>
    </source>
</evidence>
<dbReference type="InterPro" id="IPR002481">
    <property type="entry name" value="FUR"/>
</dbReference>
<keyword evidence="8 12" id="KW-0862">Zinc</keyword>
<evidence type="ECO:0000256" key="4">
    <source>
        <dbReference type="ARBA" id="ARBA00020910"/>
    </source>
</evidence>
<feature type="binding site" evidence="12">
    <location>
        <position position="146"/>
    </location>
    <ligand>
        <name>Zn(2+)</name>
        <dbReference type="ChEBI" id="CHEBI:29105"/>
    </ligand>
</feature>
<organism evidence="13 14">
    <name type="scientific">Candidatus Limisoma faecipullorum</name>
    <dbReference type="NCBI Taxonomy" id="2840854"/>
    <lineage>
        <taxon>Bacteria</taxon>
        <taxon>Pseudomonadati</taxon>
        <taxon>Bacteroidota</taxon>
        <taxon>Bacteroidia</taxon>
        <taxon>Bacteroidales</taxon>
        <taxon>Candidatus Limisoma</taxon>
    </lineage>
</organism>
<feature type="binding site" evidence="12">
    <location>
        <position position="104"/>
    </location>
    <ligand>
        <name>Zn(2+)</name>
        <dbReference type="ChEBI" id="CHEBI:29105"/>
    </ligand>
</feature>
<protein>
    <recommendedName>
        <fullName evidence="4">Ferric uptake regulation protein</fullName>
    </recommendedName>
</protein>
<keyword evidence="5" id="KW-0963">Cytoplasm</keyword>
<dbReference type="EMBL" id="JADIMC010000017">
    <property type="protein sequence ID" value="MBO8475597.1"/>
    <property type="molecule type" value="Genomic_DNA"/>
</dbReference>
<evidence type="ECO:0000256" key="3">
    <source>
        <dbReference type="ARBA" id="ARBA00011738"/>
    </source>
</evidence>
<evidence type="ECO:0000256" key="9">
    <source>
        <dbReference type="ARBA" id="ARBA00023015"/>
    </source>
</evidence>
<dbReference type="Gene3D" id="1.10.10.10">
    <property type="entry name" value="Winged helix-like DNA-binding domain superfamily/Winged helix DNA-binding domain"/>
    <property type="match status" value="1"/>
</dbReference>
<feature type="binding site" evidence="12">
    <location>
        <position position="143"/>
    </location>
    <ligand>
        <name>Zn(2+)</name>
        <dbReference type="ChEBI" id="CHEBI:29105"/>
    </ligand>
</feature>
<keyword evidence="10" id="KW-0238">DNA-binding</keyword>
<dbReference type="AlphaFoldDB" id="A0A9D9IN79"/>
<dbReference type="Pfam" id="PF01475">
    <property type="entry name" value="FUR"/>
    <property type="match status" value="1"/>
</dbReference>
<dbReference type="PANTHER" id="PTHR33202">
    <property type="entry name" value="ZINC UPTAKE REGULATION PROTEIN"/>
    <property type="match status" value="1"/>
</dbReference>
<feature type="binding site" evidence="12">
    <location>
        <position position="107"/>
    </location>
    <ligand>
        <name>Zn(2+)</name>
        <dbReference type="ChEBI" id="CHEBI:29105"/>
    </ligand>
</feature>